<evidence type="ECO:0000313" key="3">
    <source>
        <dbReference type="EMBL" id="PXZ38734.1"/>
    </source>
</evidence>
<gene>
    <name evidence="3" type="ORF">DM482_07870</name>
    <name evidence="2" type="ORF">M5S13_05140</name>
</gene>
<reference evidence="2 5" key="2">
    <citation type="journal article" date="2022" name="Front. Microbiol.">
        <title>Commensal bacteria contribute to the growth of multidrug-resistant Avibacterium paragallinarum in chickens.</title>
        <authorList>
            <person name="Zhu J."/>
            <person name="Chen Y."/>
            <person name="Wu Y."/>
            <person name="Wang Y."/>
            <person name="Zhu K."/>
        </authorList>
    </citation>
    <scope>NUCLEOTIDE SEQUENCE [LARGE SCALE GENOMIC DNA]</scope>
    <source>
        <strain evidence="2 5">AV25</strain>
    </source>
</reference>
<evidence type="ECO:0000313" key="4">
    <source>
        <dbReference type="Proteomes" id="UP000247594"/>
    </source>
</evidence>
<comment type="caution">
    <text evidence="3">The sequence shown here is derived from an EMBL/GenBank/DDBJ whole genome shotgun (WGS) entry which is preliminary data.</text>
</comment>
<protein>
    <submittedName>
        <fullName evidence="3">Uncharacterized protein</fullName>
    </submittedName>
</protein>
<evidence type="ECO:0000256" key="1">
    <source>
        <dbReference type="SAM" id="Coils"/>
    </source>
</evidence>
<dbReference type="EMBL" id="JAMDKF010000008">
    <property type="protein sequence ID" value="MEE6041270.1"/>
    <property type="molecule type" value="Genomic_DNA"/>
</dbReference>
<organism evidence="3 4">
    <name type="scientific">Avibacterium paragallinarum</name>
    <name type="common">Haemophilus gallinarum</name>
    <dbReference type="NCBI Taxonomy" id="728"/>
    <lineage>
        <taxon>Bacteria</taxon>
        <taxon>Pseudomonadati</taxon>
        <taxon>Pseudomonadota</taxon>
        <taxon>Gammaproteobacteria</taxon>
        <taxon>Pasteurellales</taxon>
        <taxon>Pasteurellaceae</taxon>
        <taxon>Avibacterium</taxon>
    </lineage>
</organism>
<dbReference type="Proteomes" id="UP001347884">
    <property type="component" value="Unassembled WGS sequence"/>
</dbReference>
<dbReference type="Proteomes" id="UP000247594">
    <property type="component" value="Unassembled WGS sequence"/>
</dbReference>
<evidence type="ECO:0000313" key="5">
    <source>
        <dbReference type="Proteomes" id="UP001347884"/>
    </source>
</evidence>
<dbReference type="RefSeq" id="WP_110478489.1">
    <property type="nucleotide sequence ID" value="NZ_CP081939.1"/>
</dbReference>
<reference evidence="3 4" key="1">
    <citation type="submission" date="2018-06" db="EMBL/GenBank/DDBJ databases">
        <authorList>
            <person name="Teymurazov M."/>
            <person name="Kislichkina A."/>
            <person name="Abaymova A."/>
            <person name="Mukhina T."/>
            <person name="Mayskaya N."/>
            <person name="Svetoch E."/>
            <person name="Bogun A."/>
        </authorList>
    </citation>
    <scope>NUCLEOTIDE SEQUENCE [LARGE SCALE GENOMIC DNA]</scope>
    <source>
        <strain evidence="3 4">SCPM-O-B-8406</strain>
    </source>
</reference>
<sequence length="143" mass="17328">MNRELLEVIAGQVLNYSILIMETDEVFSNLYDEGLLDISKDNEEECENYKEKMHYFIKFIYDEGLLDLPDKENNDEKLIFTHKIKLIILLFNEIYKDTTPEMTDEEFRQLCLNKLDEELRKLDEMRREIDELEKEIYEEEKLS</sequence>
<accession>A0AAE5TK04</accession>
<proteinExistence type="predicted"/>
<feature type="coiled-coil region" evidence="1">
    <location>
        <begin position="108"/>
        <end position="142"/>
    </location>
</feature>
<name>A0AAE5TK04_AVIPA</name>
<dbReference type="EMBL" id="QJPJ01000011">
    <property type="protein sequence ID" value="PXZ38734.1"/>
    <property type="molecule type" value="Genomic_DNA"/>
</dbReference>
<dbReference type="AlphaFoldDB" id="A0AAE5TK04"/>
<reference evidence="2" key="3">
    <citation type="submission" date="2022-05" db="EMBL/GenBank/DDBJ databases">
        <authorList>
            <person name="Chen Y."/>
            <person name="Zhu J."/>
            <person name="Zhu K."/>
        </authorList>
    </citation>
    <scope>NUCLEOTIDE SEQUENCE</scope>
    <source>
        <strain evidence="2">AV25</strain>
    </source>
</reference>
<evidence type="ECO:0000313" key="2">
    <source>
        <dbReference type="EMBL" id="MEE6041270.1"/>
    </source>
</evidence>
<keyword evidence="1" id="KW-0175">Coiled coil</keyword>
<keyword evidence="5" id="KW-1185">Reference proteome</keyword>